<protein>
    <submittedName>
        <fullName evidence="2">Uncharacterized protein</fullName>
    </submittedName>
</protein>
<dbReference type="AlphaFoldDB" id="A0AAW6PF85"/>
<sequence length="159" mass="17936">MASPDKQKKRARRAKAKAKQNRMGKSKAHVVHPLLANPLINEPFEDFDLDLSAFDFENIEENGFDPAYFSDLFQAMEDAEDISLLAMCLVFLQYPLLQLVIAEEPEEAATDFIIGLLIVYRSILHGEDEDTALAWVESEAFQRAYNEASVILQKKNASA</sequence>
<feature type="region of interest" description="Disordered" evidence="1">
    <location>
        <begin position="1"/>
        <end position="23"/>
    </location>
</feature>
<evidence type="ECO:0000313" key="2">
    <source>
        <dbReference type="EMBL" id="MDF3846238.1"/>
    </source>
</evidence>
<accession>A0AAW6PF85</accession>
<comment type="caution">
    <text evidence="2">The sequence shown here is derived from an EMBL/GenBank/DDBJ whole genome shotgun (WGS) entry which is preliminary data.</text>
</comment>
<reference evidence="2" key="1">
    <citation type="submission" date="2023-03" db="EMBL/GenBank/DDBJ databases">
        <title>Draft assemblies of triclosan tolerant bacteria isolated from returned activated sludge.</title>
        <authorList>
            <person name="Van Hamelsveld S."/>
        </authorList>
    </citation>
    <scope>NUCLEOTIDE SEQUENCE</scope>
    <source>
        <strain evidence="2">GW210015_S63</strain>
    </source>
</reference>
<dbReference type="Proteomes" id="UP001220662">
    <property type="component" value="Unassembled WGS sequence"/>
</dbReference>
<evidence type="ECO:0000313" key="3">
    <source>
        <dbReference type="Proteomes" id="UP001220662"/>
    </source>
</evidence>
<gene>
    <name evidence="2" type="ORF">P3W55_31440</name>
</gene>
<evidence type="ECO:0000256" key="1">
    <source>
        <dbReference type="SAM" id="MobiDB-lite"/>
    </source>
</evidence>
<organism evidence="2 3">
    <name type="scientific">Pseudomonas citronellolis</name>
    <dbReference type="NCBI Taxonomy" id="53408"/>
    <lineage>
        <taxon>Bacteria</taxon>
        <taxon>Pseudomonadati</taxon>
        <taxon>Pseudomonadota</taxon>
        <taxon>Gammaproteobacteria</taxon>
        <taxon>Pseudomonadales</taxon>
        <taxon>Pseudomonadaceae</taxon>
        <taxon>Pseudomonas</taxon>
    </lineage>
</organism>
<dbReference type="RefSeq" id="WP_009619018.1">
    <property type="nucleotide sequence ID" value="NZ_BDGS01000001.1"/>
</dbReference>
<dbReference type="EMBL" id="JARJLR010000523">
    <property type="protein sequence ID" value="MDF3846238.1"/>
    <property type="molecule type" value="Genomic_DNA"/>
</dbReference>
<feature type="compositionally biased region" description="Basic residues" evidence="1">
    <location>
        <begin position="7"/>
        <end position="23"/>
    </location>
</feature>
<proteinExistence type="predicted"/>
<name>A0AAW6PF85_9PSED</name>